<evidence type="ECO:0000313" key="4">
    <source>
        <dbReference type="Proteomes" id="UP000053676"/>
    </source>
</evidence>
<dbReference type="EMBL" id="KI669261">
    <property type="protein sequence ID" value="ETN68460.1"/>
    <property type="molecule type" value="Genomic_DNA"/>
</dbReference>
<feature type="region of interest" description="Disordered" evidence="1">
    <location>
        <begin position="1"/>
        <end position="26"/>
    </location>
</feature>
<dbReference type="KEGG" id="nai:NECAME_15812"/>
<evidence type="ECO:0000313" key="3">
    <source>
        <dbReference type="EMBL" id="ETN68460.1"/>
    </source>
</evidence>
<proteinExistence type="predicted"/>
<gene>
    <name evidence="3" type="ORF">NECAME_15812</name>
</gene>
<feature type="domain" description="C2H2-type" evidence="2">
    <location>
        <begin position="100"/>
        <end position="123"/>
    </location>
</feature>
<dbReference type="Proteomes" id="UP000053676">
    <property type="component" value="Unassembled WGS sequence"/>
</dbReference>
<dbReference type="AlphaFoldDB" id="W2SFU1"/>
<feature type="domain" description="C2H2-type" evidence="2">
    <location>
        <begin position="129"/>
        <end position="152"/>
    </location>
</feature>
<protein>
    <submittedName>
        <fullName evidence="3">Zinc finger, C2H2 type</fullName>
    </submittedName>
</protein>
<name>W2SFU1_NECAM</name>
<accession>W2SFU1</accession>
<dbReference type="Gene3D" id="3.30.160.60">
    <property type="entry name" value="Classic Zinc Finger"/>
    <property type="match status" value="1"/>
</dbReference>
<evidence type="ECO:0000256" key="1">
    <source>
        <dbReference type="SAM" id="MobiDB-lite"/>
    </source>
</evidence>
<dbReference type="InterPro" id="IPR013087">
    <property type="entry name" value="Znf_C2H2_type"/>
</dbReference>
<sequence length="222" mass="24804">MHPPSSPSSSMQEAVSSSSGQHQLQNQHSLMQRLLMGVGSTQTASSARNGIEDIAARLHKQNGNATISASTGNGYYSPEISSPWGDQVLSISNNTPMMHLTCLECGINKNNSEDMEVHLKREHLNWLPFQCPICLSERASDAEMREHLHSSHRKNMNKVPCCSHSFVFLFLKFSPFPDLSFLTSYFSPDSKGPMRCMKEIFCSNEIETSAFPFPFILLVDIF</sequence>
<organism evidence="3 4">
    <name type="scientific">Necator americanus</name>
    <name type="common">Human hookworm</name>
    <dbReference type="NCBI Taxonomy" id="51031"/>
    <lineage>
        <taxon>Eukaryota</taxon>
        <taxon>Metazoa</taxon>
        <taxon>Ecdysozoa</taxon>
        <taxon>Nematoda</taxon>
        <taxon>Chromadorea</taxon>
        <taxon>Rhabditida</taxon>
        <taxon>Rhabditina</taxon>
        <taxon>Rhabditomorpha</taxon>
        <taxon>Strongyloidea</taxon>
        <taxon>Ancylostomatidae</taxon>
        <taxon>Bunostominae</taxon>
        <taxon>Necator</taxon>
    </lineage>
</organism>
<reference evidence="4" key="1">
    <citation type="journal article" date="2014" name="Nat. Genet.">
        <title>Genome of the human hookworm Necator americanus.</title>
        <authorList>
            <person name="Tang Y.T."/>
            <person name="Gao X."/>
            <person name="Rosa B.A."/>
            <person name="Abubucker S."/>
            <person name="Hallsworth-Pepin K."/>
            <person name="Martin J."/>
            <person name="Tyagi R."/>
            <person name="Heizer E."/>
            <person name="Zhang X."/>
            <person name="Bhonagiri-Palsikar V."/>
            <person name="Minx P."/>
            <person name="Warren W.C."/>
            <person name="Wang Q."/>
            <person name="Zhan B."/>
            <person name="Hotez P.J."/>
            <person name="Sternberg P.W."/>
            <person name="Dougall A."/>
            <person name="Gaze S.T."/>
            <person name="Mulvenna J."/>
            <person name="Sotillo J."/>
            <person name="Ranganathan S."/>
            <person name="Rabelo E.M."/>
            <person name="Wilson R.K."/>
            <person name="Felgner P.L."/>
            <person name="Bethony J."/>
            <person name="Hawdon J.M."/>
            <person name="Gasser R.B."/>
            <person name="Loukas A."/>
            <person name="Mitreva M."/>
        </authorList>
    </citation>
    <scope>NUCLEOTIDE SEQUENCE [LARGE SCALE GENOMIC DNA]</scope>
</reference>
<dbReference type="SMART" id="SM00355">
    <property type="entry name" value="ZnF_C2H2"/>
    <property type="match status" value="2"/>
</dbReference>
<keyword evidence="4" id="KW-1185">Reference proteome</keyword>
<dbReference type="OrthoDB" id="5844122at2759"/>
<feature type="compositionally biased region" description="Low complexity" evidence="1">
    <location>
        <begin position="7"/>
        <end position="19"/>
    </location>
</feature>
<dbReference type="STRING" id="51031.W2SFU1"/>
<evidence type="ECO:0000259" key="2">
    <source>
        <dbReference type="SMART" id="SM00355"/>
    </source>
</evidence>